<reference evidence="3" key="1">
    <citation type="submission" date="2014-06" db="EMBL/GenBank/DDBJ databases">
        <authorList>
            <person name="Berkman P.J."/>
        </authorList>
    </citation>
    <scope>NUCLEOTIDE SEQUENCE [LARGE SCALE GENOMIC DNA]</scope>
</reference>
<dbReference type="PANTHER" id="PTHR37487:SF2">
    <property type="entry name" value="EXPRESSED PROTEIN"/>
    <property type="match status" value="1"/>
</dbReference>
<evidence type="ECO:0000256" key="1">
    <source>
        <dbReference type="SAM" id="MobiDB-lite"/>
    </source>
</evidence>
<accession>A0A0F7S1F8</accession>
<dbReference type="AlphaFoldDB" id="A0A0F7S1F8"/>
<organism evidence="2 3">
    <name type="scientific">Sporisorium scitamineum</name>
    <dbReference type="NCBI Taxonomy" id="49012"/>
    <lineage>
        <taxon>Eukaryota</taxon>
        <taxon>Fungi</taxon>
        <taxon>Dikarya</taxon>
        <taxon>Basidiomycota</taxon>
        <taxon>Ustilaginomycotina</taxon>
        <taxon>Ustilaginomycetes</taxon>
        <taxon>Ustilaginales</taxon>
        <taxon>Ustilaginaceae</taxon>
        <taxon>Sporisorium</taxon>
    </lineage>
</organism>
<dbReference type="EMBL" id="CCFA01003569">
    <property type="protein sequence ID" value="CDS01144.1"/>
    <property type="molecule type" value="Genomic_DNA"/>
</dbReference>
<protein>
    <submittedName>
        <fullName evidence="2">Uncharacterized protein</fullName>
    </submittedName>
</protein>
<dbReference type="STRING" id="49012.A0A0F7S1F8"/>
<dbReference type="PANTHER" id="PTHR37487">
    <property type="entry name" value="CHROMOSOME 1, WHOLE GENOME SHOTGUN SEQUENCE"/>
    <property type="match status" value="1"/>
</dbReference>
<evidence type="ECO:0000313" key="2">
    <source>
        <dbReference type="EMBL" id="CDS01144.1"/>
    </source>
</evidence>
<feature type="region of interest" description="Disordered" evidence="1">
    <location>
        <begin position="131"/>
        <end position="156"/>
    </location>
</feature>
<proteinExistence type="predicted"/>
<dbReference type="Proteomes" id="UP000242770">
    <property type="component" value="Unassembled WGS sequence"/>
</dbReference>
<keyword evidence="3" id="KW-1185">Reference proteome</keyword>
<name>A0A0F7S1F8_9BASI</name>
<sequence length="183" mass="18329">MAKRLSIPKGFETLHHLYPSLATMFKFSVLLATVLAAASTASAASINTPTALVQCQPVLLQWSDAQGTVYVSVLPGKQVSAAPLVSFSPQSAGTDSIKWVPNLPAGTDVTLSISDSTGKVAYSGTVTVRAGTDTSSSTGSASTASQSSSSSGKTSGASSFRADTAAMVSSGLAVAAAAVAYFA</sequence>
<evidence type="ECO:0000313" key="3">
    <source>
        <dbReference type="Proteomes" id="UP000242770"/>
    </source>
</evidence>
<gene>
    <name evidence="2" type="primary">SSCI59440.1</name>
</gene>